<feature type="compositionally biased region" description="Polar residues" evidence="1">
    <location>
        <begin position="22"/>
        <end position="32"/>
    </location>
</feature>
<gene>
    <name evidence="2" type="ORF">ODALV1_LOCUS27844</name>
    <name evidence="3" type="ORF">ODALV1_LOCUS27850</name>
</gene>
<feature type="compositionally biased region" description="Basic residues" evidence="1">
    <location>
        <begin position="456"/>
        <end position="472"/>
    </location>
</feature>
<dbReference type="EMBL" id="CAXLJM020000126">
    <property type="protein sequence ID" value="CAL8139458.1"/>
    <property type="molecule type" value="Genomic_DNA"/>
</dbReference>
<proteinExistence type="predicted"/>
<evidence type="ECO:0000313" key="2">
    <source>
        <dbReference type="EMBL" id="CAL8139458.1"/>
    </source>
</evidence>
<organism evidence="3 4">
    <name type="scientific">Orchesella dallaii</name>
    <dbReference type="NCBI Taxonomy" id="48710"/>
    <lineage>
        <taxon>Eukaryota</taxon>
        <taxon>Metazoa</taxon>
        <taxon>Ecdysozoa</taxon>
        <taxon>Arthropoda</taxon>
        <taxon>Hexapoda</taxon>
        <taxon>Collembola</taxon>
        <taxon>Entomobryomorpha</taxon>
        <taxon>Entomobryoidea</taxon>
        <taxon>Orchesellidae</taxon>
        <taxon>Orchesellinae</taxon>
        <taxon>Orchesella</taxon>
    </lineage>
</organism>
<evidence type="ECO:0000256" key="1">
    <source>
        <dbReference type="SAM" id="MobiDB-lite"/>
    </source>
</evidence>
<sequence length="485" mass="53908">MEPPHNGDGPPNTVPSILYLTRGQSNNTLNKNDGTERKDSEPEIIDICDSEDDSKMEIPNGGTDLAARSKSIAFLLSKQNVVMTRSKSKLLNMSPCANAHQPVAFKSNYSDERIKANSRKVGQLPTEIQKPTRVPDQIFFEPDNSMNNAGMADSVTAKSISDSYLIPISCNSHQLLTDVFGTNVGGASENRLPEYSLTFQKLPSYNQCTSSYLPIPDEMSHKSLATDIEESNESEVKFNLEPPYGGSSQLAVNGPVEPHSSTAKLSCSELRQNSYCMSQPEGLAAYPPTYTSQSYFEEPLPSTSSYLRKALNNSTYTEYPHLHNHLTESFKISPATLHPLDLSVQIPQVSLESGTSQKQDVDQNREHCGSSNIQAQSSSPPHETPFDYSGFYSTTHQYMSPPSNRLTHPTVTLPVAHQMNNMHLSPSVNAVVQEFVLQTQSKRKHAETSNTVSQARTRKQQAPSKRRRKSPLPRRQFIQRLDFRI</sequence>
<evidence type="ECO:0000313" key="4">
    <source>
        <dbReference type="Proteomes" id="UP001642540"/>
    </source>
</evidence>
<accession>A0ABP1RZS9</accession>
<comment type="caution">
    <text evidence="3">The sequence shown here is derived from an EMBL/GenBank/DDBJ whole genome shotgun (WGS) entry which is preliminary data.</text>
</comment>
<feature type="compositionally biased region" description="Polar residues" evidence="1">
    <location>
        <begin position="369"/>
        <end position="381"/>
    </location>
</feature>
<feature type="region of interest" description="Disordered" evidence="1">
    <location>
        <begin position="441"/>
        <end position="475"/>
    </location>
</feature>
<feature type="region of interest" description="Disordered" evidence="1">
    <location>
        <begin position="1"/>
        <end position="40"/>
    </location>
</feature>
<dbReference type="Proteomes" id="UP001642540">
    <property type="component" value="Unassembled WGS sequence"/>
</dbReference>
<feature type="compositionally biased region" description="Basic and acidic residues" evidence="1">
    <location>
        <begin position="359"/>
        <end position="368"/>
    </location>
</feature>
<evidence type="ECO:0000313" key="3">
    <source>
        <dbReference type="EMBL" id="CAL8139470.1"/>
    </source>
</evidence>
<protein>
    <submittedName>
        <fullName evidence="3">Uncharacterized protein</fullName>
    </submittedName>
</protein>
<reference evidence="3 4" key="1">
    <citation type="submission" date="2024-08" db="EMBL/GenBank/DDBJ databases">
        <authorList>
            <person name="Cucini C."/>
            <person name="Frati F."/>
        </authorList>
    </citation>
    <scope>NUCLEOTIDE SEQUENCE [LARGE SCALE GENOMIC DNA]</scope>
</reference>
<keyword evidence="4" id="KW-1185">Reference proteome</keyword>
<feature type="region of interest" description="Disordered" evidence="1">
    <location>
        <begin position="351"/>
        <end position="390"/>
    </location>
</feature>
<dbReference type="EMBL" id="CAXLJM020000126">
    <property type="protein sequence ID" value="CAL8139470.1"/>
    <property type="molecule type" value="Genomic_DNA"/>
</dbReference>
<name>A0ABP1RZS9_9HEXA</name>